<accession>A0A117UUC7</accession>
<dbReference type="Gene3D" id="3.40.50.12780">
    <property type="entry name" value="N-terminal domain of ligase-like"/>
    <property type="match status" value="1"/>
</dbReference>
<name>A0A117UUC7_9SPHN</name>
<feature type="domain" description="AMP-binding enzyme C-terminal" evidence="2">
    <location>
        <begin position="447"/>
        <end position="521"/>
    </location>
</feature>
<proteinExistence type="predicted"/>
<comment type="caution">
    <text evidence="3">The sequence shown here is derived from an EMBL/GenBank/DDBJ whole genome shotgun (WGS) entry which is preliminary data.</text>
</comment>
<feature type="domain" description="AMP-dependent synthetase/ligase" evidence="1">
    <location>
        <begin position="34"/>
        <end position="396"/>
    </location>
</feature>
<sequence>MKSTMMDHPLSTQMIFDRGERLFGASRVVSFDGTTTHTRSFAETARRARQLACALAAIGLPPGEPVATYCWNSPAHLEAYLAVPAMGAVLHTLNVRLPAEQIRYIMNHAADRALIVDAVLLPAIAPILSECPSLGHVVVIGDAPQAIAGFAGMMHAYEDLIARAAPMTAWPTLVETDAAAICYTSGTTGLPKGVVYSHRSVYLHSLASMAADTFAISNRDRILMVPPMFHANAWGMPYSGWLAGSDLILPGPHLQSAHLVHLIAQERPTLMAAVPTILNDLLQAHAGAPLDLGSFRTIVSGGSAVSASLIERVKAAWGVDVVQGWGMTETSPMCVLSFPPRETGPEGETPWRAKAGRPVPGMHVRIVDETDHPLPEDGKAMGHLQLRGPWVTGGYLHEAPEDSRLTADGWLRTGDVGRIDTLGFVEVTDRAKDLIKSGGEWISSADLENGIAALPGVAEAAVFAIPDPRWEERPLAVVVMAAGAELVPAALRAGLRERFARFMIPEYWAPADFIPRTSVGKFDKKTLREQFDAGGMTVVVETGFTLGD</sequence>
<keyword evidence="4" id="KW-1185">Reference proteome</keyword>
<organism evidence="3 4">
    <name type="scientific">Novosphingobium fuchskuhlense</name>
    <dbReference type="NCBI Taxonomy" id="1117702"/>
    <lineage>
        <taxon>Bacteria</taxon>
        <taxon>Pseudomonadati</taxon>
        <taxon>Pseudomonadota</taxon>
        <taxon>Alphaproteobacteria</taxon>
        <taxon>Sphingomonadales</taxon>
        <taxon>Sphingomonadaceae</taxon>
        <taxon>Novosphingobium</taxon>
    </lineage>
</organism>
<evidence type="ECO:0000259" key="2">
    <source>
        <dbReference type="Pfam" id="PF13193"/>
    </source>
</evidence>
<dbReference type="Pfam" id="PF13193">
    <property type="entry name" value="AMP-binding_C"/>
    <property type="match status" value="1"/>
</dbReference>
<dbReference type="Proteomes" id="UP000058012">
    <property type="component" value="Unassembled WGS sequence"/>
</dbReference>
<dbReference type="InterPro" id="IPR042099">
    <property type="entry name" value="ANL_N_sf"/>
</dbReference>
<dbReference type="RefSeq" id="WP_067909895.1">
    <property type="nucleotide sequence ID" value="NZ_KQ954245.1"/>
</dbReference>
<dbReference type="InterPro" id="IPR050237">
    <property type="entry name" value="ATP-dep_AMP-bd_enzyme"/>
</dbReference>
<evidence type="ECO:0000259" key="1">
    <source>
        <dbReference type="Pfam" id="PF00501"/>
    </source>
</evidence>
<dbReference type="AlphaFoldDB" id="A0A117UUC7"/>
<dbReference type="InterPro" id="IPR000873">
    <property type="entry name" value="AMP-dep_synth/lig_dom"/>
</dbReference>
<dbReference type="PANTHER" id="PTHR43767">
    <property type="entry name" value="LONG-CHAIN-FATTY-ACID--COA LIGASE"/>
    <property type="match status" value="1"/>
</dbReference>
<dbReference type="STRING" id="1117702.AQZ52_09890"/>
<dbReference type="NCBIfam" id="NF004837">
    <property type="entry name" value="PRK06187.1"/>
    <property type="match status" value="1"/>
</dbReference>
<dbReference type="CDD" id="cd12119">
    <property type="entry name" value="ttLC_FACS_AlkK_like"/>
    <property type="match status" value="1"/>
</dbReference>
<dbReference type="PROSITE" id="PS00455">
    <property type="entry name" value="AMP_BINDING"/>
    <property type="match status" value="1"/>
</dbReference>
<keyword evidence="3" id="KW-0436">Ligase</keyword>
<dbReference type="Gene3D" id="3.30.300.30">
    <property type="match status" value="1"/>
</dbReference>
<protein>
    <submittedName>
        <fullName evidence="3">Long-chain fatty acid--CoA ligase</fullName>
    </submittedName>
</protein>
<dbReference type="Pfam" id="PF00501">
    <property type="entry name" value="AMP-binding"/>
    <property type="match status" value="1"/>
</dbReference>
<dbReference type="SUPFAM" id="SSF56801">
    <property type="entry name" value="Acetyl-CoA synthetase-like"/>
    <property type="match status" value="1"/>
</dbReference>
<dbReference type="InterPro" id="IPR025110">
    <property type="entry name" value="AMP-bd_C"/>
</dbReference>
<dbReference type="EMBL" id="LLZS01000007">
    <property type="protein sequence ID" value="KUR71010.1"/>
    <property type="molecule type" value="Genomic_DNA"/>
</dbReference>
<dbReference type="OrthoDB" id="9803968at2"/>
<dbReference type="GO" id="GO:0016877">
    <property type="term" value="F:ligase activity, forming carbon-sulfur bonds"/>
    <property type="evidence" value="ECO:0007669"/>
    <property type="project" value="UniProtKB-ARBA"/>
</dbReference>
<dbReference type="InterPro" id="IPR020845">
    <property type="entry name" value="AMP-binding_CS"/>
</dbReference>
<evidence type="ECO:0000313" key="4">
    <source>
        <dbReference type="Proteomes" id="UP000058012"/>
    </source>
</evidence>
<dbReference type="InterPro" id="IPR045851">
    <property type="entry name" value="AMP-bd_C_sf"/>
</dbReference>
<reference evidence="3 4" key="1">
    <citation type="submission" date="2015-10" db="EMBL/GenBank/DDBJ databases">
        <title>Draft genome sequence of Novosphingobium fuchskuhlense DSM 25065 isolated from a surface water sample of the southwest basin of Lake Grosse Fuchskuhle.</title>
        <authorList>
            <person name="Ruckert C."/>
            <person name="Winkler A."/>
            <person name="Glaeser J."/>
            <person name="Grossart H.-P."/>
            <person name="Kalinowski J."/>
            <person name="Glaeser S."/>
        </authorList>
    </citation>
    <scope>NUCLEOTIDE SEQUENCE [LARGE SCALE GENOMIC DNA]</scope>
    <source>
        <strain evidence="3 4">FNE08-7</strain>
    </source>
</reference>
<gene>
    <name evidence="3" type="ORF">AQZ52_09890</name>
</gene>
<dbReference type="PANTHER" id="PTHR43767:SF11">
    <property type="entry name" value="MEDIUM-CHAIN-FATTY-ACID--COA LIGASE"/>
    <property type="match status" value="1"/>
</dbReference>
<evidence type="ECO:0000313" key="3">
    <source>
        <dbReference type="EMBL" id="KUR71010.1"/>
    </source>
</evidence>